<dbReference type="CDD" id="cd06581">
    <property type="entry name" value="TM_PBP1_LivM_like"/>
    <property type="match status" value="1"/>
</dbReference>
<evidence type="ECO:0000256" key="1">
    <source>
        <dbReference type="ARBA" id="ARBA00004651"/>
    </source>
</evidence>
<evidence type="ECO:0000256" key="5">
    <source>
        <dbReference type="ARBA" id="ARBA00023136"/>
    </source>
</evidence>
<organism evidence="7 8">
    <name type="scientific">Oceanibacterium hippocampi</name>
    <dbReference type="NCBI Taxonomy" id="745714"/>
    <lineage>
        <taxon>Bacteria</taxon>
        <taxon>Pseudomonadati</taxon>
        <taxon>Pseudomonadota</taxon>
        <taxon>Alphaproteobacteria</taxon>
        <taxon>Sneathiellales</taxon>
        <taxon>Sneathiellaceae</taxon>
        <taxon>Oceanibacterium</taxon>
    </lineage>
</organism>
<keyword evidence="2" id="KW-1003">Cell membrane</keyword>
<feature type="transmembrane region" description="Helical" evidence="6">
    <location>
        <begin position="21"/>
        <end position="39"/>
    </location>
</feature>
<feature type="transmembrane region" description="Helical" evidence="6">
    <location>
        <begin position="306"/>
        <end position="325"/>
    </location>
</feature>
<dbReference type="GO" id="GO:0015658">
    <property type="term" value="F:branched-chain amino acid transmembrane transporter activity"/>
    <property type="evidence" value="ECO:0007669"/>
    <property type="project" value="InterPro"/>
</dbReference>
<dbReference type="AlphaFoldDB" id="A0A1Y5SRQ0"/>
<dbReference type="Pfam" id="PF02653">
    <property type="entry name" value="BPD_transp_2"/>
    <property type="match status" value="1"/>
</dbReference>
<dbReference type="InParanoid" id="A0A1Y5SRQ0"/>
<feature type="transmembrane region" description="Helical" evidence="6">
    <location>
        <begin position="220"/>
        <end position="238"/>
    </location>
</feature>
<comment type="subcellular location">
    <subcellularLocation>
        <location evidence="1">Cell membrane</location>
        <topology evidence="1">Multi-pass membrane protein</topology>
    </subcellularLocation>
</comment>
<feature type="transmembrane region" description="Helical" evidence="6">
    <location>
        <begin position="258"/>
        <end position="286"/>
    </location>
</feature>
<sequence>MQILFKTSYDQDIDHLPHRAELLRVGLALALAIAAPLLVGSYILSQLGLLMVYAIAGVGLMMLTGFTGQVSFGHAAFLGLGAYAHAILMSKGVPFGLALPCAVAISTVIGAVLGRSASKMHGFYLAIATLVFAVLFETLLGEWEGMTGGYAGMFVPAFELFGLDFGSGWRQYYVDLAFLVVVLLAAANVLRGPTGRAFVAIRDSELSARCLGVDIARTKILSFALSAGITGLAGALLAHHLQYLSPETFSVMESLRLLLMIVVGGLGTLLGPILGATFIMILPLIIRGMRDLLPSAISEQAGLEPLVFGLIIVLFILFEPTGMAGRWTKIRRFIETFPYYRADSFERQKRYVKTERMR</sequence>
<evidence type="ECO:0000256" key="4">
    <source>
        <dbReference type="ARBA" id="ARBA00022989"/>
    </source>
</evidence>
<feature type="transmembrane region" description="Helical" evidence="6">
    <location>
        <begin position="45"/>
        <end position="63"/>
    </location>
</feature>
<keyword evidence="8" id="KW-1185">Reference proteome</keyword>
<dbReference type="GO" id="GO:0005886">
    <property type="term" value="C:plasma membrane"/>
    <property type="evidence" value="ECO:0007669"/>
    <property type="project" value="UniProtKB-SubCell"/>
</dbReference>
<keyword evidence="4 6" id="KW-1133">Transmembrane helix</keyword>
<dbReference type="InterPro" id="IPR001851">
    <property type="entry name" value="ABC_transp_permease"/>
</dbReference>
<gene>
    <name evidence="7" type="ORF">OCH7691_01999</name>
</gene>
<dbReference type="Proteomes" id="UP000193200">
    <property type="component" value="Unassembled WGS sequence"/>
</dbReference>
<dbReference type="PANTHER" id="PTHR30482">
    <property type="entry name" value="HIGH-AFFINITY BRANCHED-CHAIN AMINO ACID TRANSPORT SYSTEM PERMEASE"/>
    <property type="match status" value="1"/>
</dbReference>
<dbReference type="InterPro" id="IPR043428">
    <property type="entry name" value="LivM-like"/>
</dbReference>
<keyword evidence="5 6" id="KW-0472">Membrane</keyword>
<evidence type="ECO:0000256" key="3">
    <source>
        <dbReference type="ARBA" id="ARBA00022692"/>
    </source>
</evidence>
<protein>
    <submittedName>
        <fullName evidence="7">Leucine/isoleucine/valine transporter permease subunit</fullName>
    </submittedName>
</protein>
<evidence type="ECO:0000313" key="8">
    <source>
        <dbReference type="Proteomes" id="UP000193200"/>
    </source>
</evidence>
<dbReference type="RefSeq" id="WP_085883207.1">
    <property type="nucleotide sequence ID" value="NZ_FWFR01000001.1"/>
</dbReference>
<dbReference type="OrthoDB" id="9814461at2"/>
<keyword evidence="3 6" id="KW-0812">Transmembrane</keyword>
<reference evidence="7 8" key="1">
    <citation type="submission" date="2017-03" db="EMBL/GenBank/DDBJ databases">
        <authorList>
            <person name="Afonso C.L."/>
            <person name="Miller P.J."/>
            <person name="Scott M.A."/>
            <person name="Spackman E."/>
            <person name="Goraichik I."/>
            <person name="Dimitrov K.M."/>
            <person name="Suarez D.L."/>
            <person name="Swayne D.E."/>
        </authorList>
    </citation>
    <scope>NUCLEOTIDE SEQUENCE [LARGE SCALE GENOMIC DNA]</scope>
    <source>
        <strain evidence="7 8">CECT 7691</strain>
    </source>
</reference>
<evidence type="ECO:0000256" key="6">
    <source>
        <dbReference type="SAM" id="Phobius"/>
    </source>
</evidence>
<proteinExistence type="predicted"/>
<feature type="transmembrane region" description="Helical" evidence="6">
    <location>
        <begin position="95"/>
        <end position="114"/>
    </location>
</feature>
<evidence type="ECO:0000313" key="7">
    <source>
        <dbReference type="EMBL" id="SLN46676.1"/>
    </source>
</evidence>
<name>A0A1Y5SRQ0_9PROT</name>
<feature type="transmembrane region" description="Helical" evidence="6">
    <location>
        <begin position="172"/>
        <end position="190"/>
    </location>
</feature>
<accession>A0A1Y5SRQ0</accession>
<feature type="transmembrane region" description="Helical" evidence="6">
    <location>
        <begin position="121"/>
        <end position="141"/>
    </location>
</feature>
<dbReference type="EMBL" id="FWFR01000001">
    <property type="protein sequence ID" value="SLN46676.1"/>
    <property type="molecule type" value="Genomic_DNA"/>
</dbReference>
<evidence type="ECO:0000256" key="2">
    <source>
        <dbReference type="ARBA" id="ARBA00022475"/>
    </source>
</evidence>
<dbReference type="PANTHER" id="PTHR30482:SF20">
    <property type="entry name" value="HIGH-AFFINITY BRANCHED-CHAIN AMINO ACID TRANSPORT SYSTEM PERMEASE PROTEIN LIVM"/>
    <property type="match status" value="1"/>
</dbReference>